<dbReference type="EMBL" id="SRLO01000048">
    <property type="protein sequence ID" value="TNN81200.1"/>
    <property type="molecule type" value="Genomic_DNA"/>
</dbReference>
<name>A0A4Z2IT88_9TELE</name>
<reference evidence="2 3" key="1">
    <citation type="submission" date="2019-03" db="EMBL/GenBank/DDBJ databases">
        <title>First draft genome of Liparis tanakae, snailfish: a comprehensive survey of snailfish specific genes.</title>
        <authorList>
            <person name="Kim W."/>
            <person name="Song I."/>
            <person name="Jeong J.-H."/>
            <person name="Kim D."/>
            <person name="Kim S."/>
            <person name="Ryu S."/>
            <person name="Song J.Y."/>
            <person name="Lee S.K."/>
        </authorList>
    </citation>
    <scope>NUCLEOTIDE SEQUENCE [LARGE SCALE GENOMIC DNA]</scope>
    <source>
        <tissue evidence="2">Muscle</tissue>
    </source>
</reference>
<proteinExistence type="predicted"/>
<organism evidence="2 3">
    <name type="scientific">Liparis tanakae</name>
    <name type="common">Tanaka's snailfish</name>
    <dbReference type="NCBI Taxonomy" id="230148"/>
    <lineage>
        <taxon>Eukaryota</taxon>
        <taxon>Metazoa</taxon>
        <taxon>Chordata</taxon>
        <taxon>Craniata</taxon>
        <taxon>Vertebrata</taxon>
        <taxon>Euteleostomi</taxon>
        <taxon>Actinopterygii</taxon>
        <taxon>Neopterygii</taxon>
        <taxon>Teleostei</taxon>
        <taxon>Neoteleostei</taxon>
        <taxon>Acanthomorphata</taxon>
        <taxon>Eupercaria</taxon>
        <taxon>Perciformes</taxon>
        <taxon>Cottioidei</taxon>
        <taxon>Cottales</taxon>
        <taxon>Liparidae</taxon>
        <taxon>Liparis</taxon>
    </lineage>
</organism>
<dbReference type="Proteomes" id="UP000314294">
    <property type="component" value="Unassembled WGS sequence"/>
</dbReference>
<evidence type="ECO:0000313" key="3">
    <source>
        <dbReference type="Proteomes" id="UP000314294"/>
    </source>
</evidence>
<evidence type="ECO:0000256" key="1">
    <source>
        <dbReference type="SAM" id="MobiDB-lite"/>
    </source>
</evidence>
<feature type="region of interest" description="Disordered" evidence="1">
    <location>
        <begin position="49"/>
        <end position="70"/>
    </location>
</feature>
<keyword evidence="3" id="KW-1185">Reference proteome</keyword>
<protein>
    <submittedName>
        <fullName evidence="2">Uncharacterized protein</fullName>
    </submittedName>
</protein>
<accession>A0A4Z2IT88</accession>
<dbReference type="AlphaFoldDB" id="A0A4Z2IT88"/>
<comment type="caution">
    <text evidence="2">The sequence shown here is derived from an EMBL/GenBank/DDBJ whole genome shotgun (WGS) entry which is preliminary data.</text>
</comment>
<sequence>MFPWRYSEESASFSDVTRYLRTARMLSPEKQEVGFEITPASDGQLLYRESEERRPAAAEVGRKDASDAEVGVRGDDATLKDLLADHRGKGVFGCMDVGLDQPRVLRPCWGTGARGVEDNFTYWTIYLKNIFFCPIEEEDNSMKKRSRLVGQRMEDFQHNCTAHCVITGTFQTKKPRGNTVRLNRLTVWSETPQSTQDKDIMQSIINQHSS</sequence>
<gene>
    <name evidence="2" type="ORF">EYF80_008534</name>
</gene>
<evidence type="ECO:0000313" key="2">
    <source>
        <dbReference type="EMBL" id="TNN81200.1"/>
    </source>
</evidence>